<dbReference type="Pfam" id="PF02493">
    <property type="entry name" value="MORN"/>
    <property type="match status" value="4"/>
</dbReference>
<evidence type="ECO:0000256" key="2">
    <source>
        <dbReference type="SAM" id="MobiDB-lite"/>
    </source>
</evidence>
<evidence type="ECO:0000256" key="1">
    <source>
        <dbReference type="ARBA" id="ARBA00022737"/>
    </source>
</evidence>
<dbReference type="InterPro" id="IPR003409">
    <property type="entry name" value="MORN"/>
</dbReference>
<comment type="caution">
    <text evidence="3">The sequence shown here is derived from an EMBL/GenBank/DDBJ whole genome shotgun (WGS) entry which is preliminary data.</text>
</comment>
<dbReference type="SUPFAM" id="SSF82185">
    <property type="entry name" value="Histone H3 K4-specific methyltransferase SET7/9 N-terminal domain"/>
    <property type="match status" value="1"/>
</dbReference>
<keyword evidence="4" id="KW-1185">Reference proteome</keyword>
<sequence>MNRKTSAQQGQKKGGKNVEVVEEDPLPDNGNDTFNSSDGKYEGEWKKFDGVVKRHGLGKFTTEAFTYEGEFSEDLFNGKGVLKYADGSYYEGEFRKGQICGKGEMLFSNGSKYDGQWYDGRMHGIGTFYTVDYQQWTGYWCHGMSTCPIFPQIIPEQAEEEEEEEDMQGYQ</sequence>
<name>A0ABR2HWN8_9EUKA</name>
<feature type="compositionally biased region" description="Polar residues" evidence="2">
    <location>
        <begin position="1"/>
        <end position="11"/>
    </location>
</feature>
<dbReference type="PANTHER" id="PTHR43215">
    <property type="entry name" value="RADIAL SPOKE HEAD 1 HOMOLOG"/>
    <property type="match status" value="1"/>
</dbReference>
<reference evidence="3 4" key="1">
    <citation type="submission" date="2024-04" db="EMBL/GenBank/DDBJ databases">
        <title>Tritrichomonas musculus Genome.</title>
        <authorList>
            <person name="Alves-Ferreira E."/>
            <person name="Grigg M."/>
            <person name="Lorenzi H."/>
            <person name="Galac M."/>
        </authorList>
    </citation>
    <scope>NUCLEOTIDE SEQUENCE [LARGE SCALE GENOMIC DNA]</scope>
    <source>
        <strain evidence="3 4">EAF2021</strain>
    </source>
</reference>
<dbReference type="Proteomes" id="UP001470230">
    <property type="component" value="Unassembled WGS sequence"/>
</dbReference>
<accession>A0ABR2HWN8</accession>
<proteinExistence type="predicted"/>
<dbReference type="PANTHER" id="PTHR43215:SF14">
    <property type="entry name" value="RADIAL SPOKE HEAD 1 HOMOLOG"/>
    <property type="match status" value="1"/>
</dbReference>
<dbReference type="SMART" id="SM00698">
    <property type="entry name" value="MORN"/>
    <property type="match status" value="4"/>
</dbReference>
<organism evidence="3 4">
    <name type="scientific">Tritrichomonas musculus</name>
    <dbReference type="NCBI Taxonomy" id="1915356"/>
    <lineage>
        <taxon>Eukaryota</taxon>
        <taxon>Metamonada</taxon>
        <taxon>Parabasalia</taxon>
        <taxon>Tritrichomonadida</taxon>
        <taxon>Tritrichomonadidae</taxon>
        <taxon>Tritrichomonas</taxon>
    </lineage>
</organism>
<feature type="region of interest" description="Disordered" evidence="2">
    <location>
        <begin position="1"/>
        <end position="38"/>
    </location>
</feature>
<dbReference type="Gene3D" id="2.20.110.10">
    <property type="entry name" value="Histone H3 K4-specific methyltransferase SET7/9 N-terminal domain"/>
    <property type="match status" value="1"/>
</dbReference>
<protein>
    <submittedName>
        <fullName evidence="3">Uncharacterized protein</fullName>
    </submittedName>
</protein>
<gene>
    <name evidence="3" type="ORF">M9Y10_016629</name>
</gene>
<dbReference type="EMBL" id="JAPFFF010000021">
    <property type="protein sequence ID" value="KAK8854079.1"/>
    <property type="molecule type" value="Genomic_DNA"/>
</dbReference>
<evidence type="ECO:0000313" key="4">
    <source>
        <dbReference type="Proteomes" id="UP001470230"/>
    </source>
</evidence>
<keyword evidence="1" id="KW-0677">Repeat</keyword>
<evidence type="ECO:0000313" key="3">
    <source>
        <dbReference type="EMBL" id="KAK8854079.1"/>
    </source>
</evidence>